<keyword evidence="1" id="KW-1133">Transmembrane helix</keyword>
<dbReference type="Gramene" id="QL10p014723:mrna">
    <property type="protein sequence ID" value="QL10p014723:mrna"/>
    <property type="gene ID" value="QL10p014723"/>
</dbReference>
<evidence type="ECO:0000313" key="2">
    <source>
        <dbReference type="EnsemblPlants" id="QL10p014723:mrna"/>
    </source>
</evidence>
<evidence type="ECO:0000313" key="3">
    <source>
        <dbReference type="Proteomes" id="UP000594261"/>
    </source>
</evidence>
<dbReference type="InParanoid" id="A0A7N2MPZ4"/>
<evidence type="ECO:0000256" key="1">
    <source>
        <dbReference type="SAM" id="Phobius"/>
    </source>
</evidence>
<organism evidence="2 3">
    <name type="scientific">Quercus lobata</name>
    <name type="common">Valley oak</name>
    <dbReference type="NCBI Taxonomy" id="97700"/>
    <lineage>
        <taxon>Eukaryota</taxon>
        <taxon>Viridiplantae</taxon>
        <taxon>Streptophyta</taxon>
        <taxon>Embryophyta</taxon>
        <taxon>Tracheophyta</taxon>
        <taxon>Spermatophyta</taxon>
        <taxon>Magnoliopsida</taxon>
        <taxon>eudicotyledons</taxon>
        <taxon>Gunneridae</taxon>
        <taxon>Pentapetalae</taxon>
        <taxon>rosids</taxon>
        <taxon>fabids</taxon>
        <taxon>Fagales</taxon>
        <taxon>Fagaceae</taxon>
        <taxon>Quercus</taxon>
    </lineage>
</organism>
<dbReference type="AlphaFoldDB" id="A0A7N2MPZ4"/>
<keyword evidence="1" id="KW-0812">Transmembrane</keyword>
<accession>A0A7N2MPZ4</accession>
<sequence>MTVVIELISIPKEEYAQFLAQQKGVASSFASTLAQSALGKSPLDSHFAIILLLIMATIAYGIAYLENKLQPQDTEHHSIRRLICLLCGIVAFQLALAILICPYWLFMVNLWPILIVGVLRHSYQQIYHAANVVLKAGPSLFQKIYQFFYQIYEWLLQIFKSISLAASQAFSSKEQEDNQMA</sequence>
<feature type="transmembrane region" description="Helical" evidence="1">
    <location>
        <begin position="46"/>
        <end position="65"/>
    </location>
</feature>
<dbReference type="EMBL" id="LRBV02000010">
    <property type="status" value="NOT_ANNOTATED_CDS"/>
    <property type="molecule type" value="Genomic_DNA"/>
</dbReference>
<keyword evidence="3" id="KW-1185">Reference proteome</keyword>
<feature type="transmembrane region" description="Helical" evidence="1">
    <location>
        <begin position="85"/>
        <end position="106"/>
    </location>
</feature>
<name>A0A7N2MPZ4_QUELO</name>
<dbReference type="Proteomes" id="UP000594261">
    <property type="component" value="Chromosome 10"/>
</dbReference>
<protein>
    <submittedName>
        <fullName evidence="2">Uncharacterized protein</fullName>
    </submittedName>
</protein>
<keyword evidence="1" id="KW-0472">Membrane</keyword>
<proteinExistence type="predicted"/>
<dbReference type="EnsemblPlants" id="QL10p014723:mrna">
    <property type="protein sequence ID" value="QL10p014723:mrna"/>
    <property type="gene ID" value="QL10p014723"/>
</dbReference>
<reference evidence="2" key="2">
    <citation type="submission" date="2021-01" db="UniProtKB">
        <authorList>
            <consortium name="EnsemblPlants"/>
        </authorList>
    </citation>
    <scope>IDENTIFICATION</scope>
</reference>
<reference evidence="2 3" key="1">
    <citation type="journal article" date="2016" name="G3 (Bethesda)">
        <title>First Draft Assembly and Annotation of the Genome of a California Endemic Oak Quercus lobata Nee (Fagaceae).</title>
        <authorList>
            <person name="Sork V.L."/>
            <person name="Fitz-Gibbon S.T."/>
            <person name="Puiu D."/>
            <person name="Crepeau M."/>
            <person name="Gugger P.F."/>
            <person name="Sherman R."/>
            <person name="Stevens K."/>
            <person name="Langley C.H."/>
            <person name="Pellegrini M."/>
            <person name="Salzberg S.L."/>
        </authorList>
    </citation>
    <scope>NUCLEOTIDE SEQUENCE [LARGE SCALE GENOMIC DNA]</scope>
    <source>
        <strain evidence="2 3">cv. SW786</strain>
    </source>
</reference>